<protein>
    <submittedName>
        <fullName evidence="2">Flavin containing amine oxidoreductase</fullName>
    </submittedName>
</protein>
<dbReference type="Proteomes" id="UP001201980">
    <property type="component" value="Unassembled WGS sequence"/>
</dbReference>
<dbReference type="GO" id="GO:0003682">
    <property type="term" value="F:chromatin binding"/>
    <property type="evidence" value="ECO:0007669"/>
    <property type="project" value="TreeGrafter"/>
</dbReference>
<dbReference type="InterPro" id="IPR036188">
    <property type="entry name" value="FAD/NAD-bd_sf"/>
</dbReference>
<dbReference type="Gene3D" id="3.90.660.10">
    <property type="match status" value="1"/>
</dbReference>
<feature type="domain" description="Amine oxidase" evidence="1">
    <location>
        <begin position="69"/>
        <end position="533"/>
    </location>
</feature>
<dbReference type="EMBL" id="JAKWBI020000242">
    <property type="protein sequence ID" value="KAJ2898146.1"/>
    <property type="molecule type" value="Genomic_DNA"/>
</dbReference>
<comment type="caution">
    <text evidence="2">The sequence shown here is derived from an EMBL/GenBank/DDBJ whole genome shotgun (WGS) entry which is preliminary data.</text>
</comment>
<dbReference type="PANTHER" id="PTHR10742:SF414">
    <property type="entry name" value="CONTAINING AMINE OXIDASE, PUTATIVE (AFU_ORTHOLOGUE AFUA_3G12150)-RELATED"/>
    <property type="match status" value="1"/>
</dbReference>
<dbReference type="PRINTS" id="PR00419">
    <property type="entry name" value="ADXRDTASE"/>
</dbReference>
<name>A0AAD5RN89_9PEZI</name>
<accession>A0AAD5RN89</accession>
<evidence type="ECO:0000313" key="2">
    <source>
        <dbReference type="EMBL" id="KAJ2898146.1"/>
    </source>
</evidence>
<dbReference type="GO" id="GO:0016491">
    <property type="term" value="F:oxidoreductase activity"/>
    <property type="evidence" value="ECO:0007669"/>
    <property type="project" value="InterPro"/>
</dbReference>
<dbReference type="GO" id="GO:0006338">
    <property type="term" value="P:chromatin remodeling"/>
    <property type="evidence" value="ECO:0007669"/>
    <property type="project" value="TreeGrafter"/>
</dbReference>
<dbReference type="PANTHER" id="PTHR10742">
    <property type="entry name" value="FLAVIN MONOAMINE OXIDASE"/>
    <property type="match status" value="1"/>
</dbReference>
<dbReference type="InterPro" id="IPR050281">
    <property type="entry name" value="Flavin_monoamine_oxidase"/>
</dbReference>
<sequence length="545" mass="60367">MDAYSISFTSPALRSTSRIYQDLNTCRPSANTTTRAALPRPAATMDTLQKARIHKPAEATHVAVVGAGLAGLRCADVLMQNGFKVTILEGRNRVGGRVFQEKLPNGHMADLGPNWIHGTVDNPINDIAKQTGTITSSWGHNPHIFDEDGKLFDAKEAAQLSDIMWDIVLKAFQFSNKNCAATDSKESLYDFFVSNSEIVIPNATTPEGQEEVLRKRKILLQMCEMWGAFVGEAIFSQSLKFFWLEECLEGENLLCAGTYSKILDVVSKHAMEGAEIKYNTVVERICTRSNSRDKVRLATSNGTLEFDEVVLTTPLGWLKRNLSAFEPALPARLSKAINSLGYGCLEKVYITFPSAFWATPGKDGRKLEGFGQWISPSYAADTNPSKWNQEVVELASLPDGTNHPTLLFYAFGDESKHITSTLLAPSTQDRKNAFVYDFFRPYFSRLPNYDASKPECRPTGFLHTDWLHDDLAGNGSYSNFQTGLDEGDKDIEAMREGVPARGLWLAGEHTAPFVASGTSTGAYWSGELVAKRIAEQYGKEPRRKN</sequence>
<dbReference type="Gene3D" id="3.50.50.60">
    <property type="entry name" value="FAD/NAD(P)-binding domain"/>
    <property type="match status" value="1"/>
</dbReference>
<dbReference type="InterPro" id="IPR002937">
    <property type="entry name" value="Amino_oxidase"/>
</dbReference>
<reference evidence="2" key="1">
    <citation type="submission" date="2022-07" db="EMBL/GenBank/DDBJ databases">
        <title>Draft genome sequence of Zalerion maritima ATCC 34329, a (micro)plastics degrading marine fungus.</title>
        <authorList>
            <person name="Paco A."/>
            <person name="Goncalves M.F.M."/>
            <person name="Rocha-Santos T.A.P."/>
            <person name="Alves A."/>
        </authorList>
    </citation>
    <scope>NUCLEOTIDE SEQUENCE</scope>
    <source>
        <strain evidence="2">ATCC 34329</strain>
    </source>
</reference>
<evidence type="ECO:0000313" key="3">
    <source>
        <dbReference type="Proteomes" id="UP001201980"/>
    </source>
</evidence>
<gene>
    <name evidence="2" type="ORF">MKZ38_004146</name>
</gene>
<dbReference type="SUPFAM" id="SSF54373">
    <property type="entry name" value="FAD-linked reductases, C-terminal domain"/>
    <property type="match status" value="1"/>
</dbReference>
<proteinExistence type="predicted"/>
<dbReference type="AlphaFoldDB" id="A0AAD5RN89"/>
<dbReference type="Pfam" id="PF01593">
    <property type="entry name" value="Amino_oxidase"/>
    <property type="match status" value="1"/>
</dbReference>
<evidence type="ECO:0000259" key="1">
    <source>
        <dbReference type="Pfam" id="PF01593"/>
    </source>
</evidence>
<keyword evidence="3" id="KW-1185">Reference proteome</keyword>
<dbReference type="GO" id="GO:0050660">
    <property type="term" value="F:flavin adenine dinucleotide binding"/>
    <property type="evidence" value="ECO:0007669"/>
    <property type="project" value="TreeGrafter"/>
</dbReference>
<organism evidence="2 3">
    <name type="scientific">Zalerion maritima</name>
    <dbReference type="NCBI Taxonomy" id="339359"/>
    <lineage>
        <taxon>Eukaryota</taxon>
        <taxon>Fungi</taxon>
        <taxon>Dikarya</taxon>
        <taxon>Ascomycota</taxon>
        <taxon>Pezizomycotina</taxon>
        <taxon>Sordariomycetes</taxon>
        <taxon>Lulworthiomycetidae</taxon>
        <taxon>Lulworthiales</taxon>
        <taxon>Lulworthiaceae</taxon>
        <taxon>Zalerion</taxon>
    </lineage>
</organism>
<dbReference type="SUPFAM" id="SSF51905">
    <property type="entry name" value="FAD/NAD(P)-binding domain"/>
    <property type="match status" value="1"/>
</dbReference>